<dbReference type="Gene3D" id="3.20.20.100">
    <property type="entry name" value="NADP-dependent oxidoreductase domain"/>
    <property type="match status" value="1"/>
</dbReference>
<dbReference type="EMBL" id="ML210170">
    <property type="protein sequence ID" value="TFK26840.1"/>
    <property type="molecule type" value="Genomic_DNA"/>
</dbReference>
<gene>
    <name evidence="4" type="ORF">FA15DRAFT_692861</name>
</gene>
<dbReference type="STRING" id="230819.A0A5C3L277"/>
<proteinExistence type="inferred from homology"/>
<dbReference type="AlphaFoldDB" id="A0A5C3L277"/>
<keyword evidence="1" id="KW-0521">NADP</keyword>
<dbReference type="InterPro" id="IPR050523">
    <property type="entry name" value="AKR_Detox_Biosynth"/>
</dbReference>
<accession>A0A5C3L277</accession>
<evidence type="ECO:0000313" key="5">
    <source>
        <dbReference type="Proteomes" id="UP000307440"/>
    </source>
</evidence>
<dbReference type="OrthoDB" id="48988at2759"/>
<keyword evidence="5" id="KW-1185">Reference proteome</keyword>
<organism evidence="4 5">
    <name type="scientific">Coprinopsis marcescibilis</name>
    <name type="common">Agaric fungus</name>
    <name type="synonym">Psathyrella marcescibilis</name>
    <dbReference type="NCBI Taxonomy" id="230819"/>
    <lineage>
        <taxon>Eukaryota</taxon>
        <taxon>Fungi</taxon>
        <taxon>Dikarya</taxon>
        <taxon>Basidiomycota</taxon>
        <taxon>Agaricomycotina</taxon>
        <taxon>Agaricomycetes</taxon>
        <taxon>Agaricomycetidae</taxon>
        <taxon>Agaricales</taxon>
        <taxon>Agaricineae</taxon>
        <taxon>Psathyrellaceae</taxon>
        <taxon>Coprinopsis</taxon>
    </lineage>
</organism>
<dbReference type="Proteomes" id="UP000307440">
    <property type="component" value="Unassembled WGS sequence"/>
</dbReference>
<comment type="similarity">
    <text evidence="2">Belongs to the aldo/keto reductase family. Aldo/keto reductase 2 subfamily.</text>
</comment>
<dbReference type="Pfam" id="PF00248">
    <property type="entry name" value="Aldo_ket_red"/>
    <property type="match status" value="1"/>
</dbReference>
<evidence type="ECO:0000259" key="3">
    <source>
        <dbReference type="Pfam" id="PF00248"/>
    </source>
</evidence>
<reference evidence="4 5" key="1">
    <citation type="journal article" date="2019" name="Nat. Ecol. Evol.">
        <title>Megaphylogeny resolves global patterns of mushroom evolution.</title>
        <authorList>
            <person name="Varga T."/>
            <person name="Krizsan K."/>
            <person name="Foldi C."/>
            <person name="Dima B."/>
            <person name="Sanchez-Garcia M."/>
            <person name="Sanchez-Ramirez S."/>
            <person name="Szollosi G.J."/>
            <person name="Szarkandi J.G."/>
            <person name="Papp V."/>
            <person name="Albert L."/>
            <person name="Andreopoulos W."/>
            <person name="Angelini C."/>
            <person name="Antonin V."/>
            <person name="Barry K.W."/>
            <person name="Bougher N.L."/>
            <person name="Buchanan P."/>
            <person name="Buyck B."/>
            <person name="Bense V."/>
            <person name="Catcheside P."/>
            <person name="Chovatia M."/>
            <person name="Cooper J."/>
            <person name="Damon W."/>
            <person name="Desjardin D."/>
            <person name="Finy P."/>
            <person name="Geml J."/>
            <person name="Haridas S."/>
            <person name="Hughes K."/>
            <person name="Justo A."/>
            <person name="Karasinski D."/>
            <person name="Kautmanova I."/>
            <person name="Kiss B."/>
            <person name="Kocsube S."/>
            <person name="Kotiranta H."/>
            <person name="LaButti K.M."/>
            <person name="Lechner B.E."/>
            <person name="Liimatainen K."/>
            <person name="Lipzen A."/>
            <person name="Lukacs Z."/>
            <person name="Mihaltcheva S."/>
            <person name="Morgado L.N."/>
            <person name="Niskanen T."/>
            <person name="Noordeloos M.E."/>
            <person name="Ohm R.A."/>
            <person name="Ortiz-Santana B."/>
            <person name="Ovrebo C."/>
            <person name="Racz N."/>
            <person name="Riley R."/>
            <person name="Savchenko A."/>
            <person name="Shiryaev A."/>
            <person name="Soop K."/>
            <person name="Spirin V."/>
            <person name="Szebenyi C."/>
            <person name="Tomsovsky M."/>
            <person name="Tulloss R.E."/>
            <person name="Uehling J."/>
            <person name="Grigoriev I.V."/>
            <person name="Vagvolgyi C."/>
            <person name="Papp T."/>
            <person name="Martin F.M."/>
            <person name="Miettinen O."/>
            <person name="Hibbett D.S."/>
            <person name="Nagy L.G."/>
        </authorList>
    </citation>
    <scope>NUCLEOTIDE SEQUENCE [LARGE SCALE GENOMIC DNA]</scope>
    <source>
        <strain evidence="4 5">CBS 121175</strain>
    </source>
</reference>
<dbReference type="InterPro" id="IPR036812">
    <property type="entry name" value="NAD(P)_OxRdtase_dom_sf"/>
</dbReference>
<feature type="domain" description="NADP-dependent oxidoreductase" evidence="3">
    <location>
        <begin position="30"/>
        <end position="342"/>
    </location>
</feature>
<dbReference type="InterPro" id="IPR023210">
    <property type="entry name" value="NADP_OxRdtase_dom"/>
</dbReference>
<protein>
    <submittedName>
        <fullName evidence="4">Arylalcohol dehydrogenase</fullName>
    </submittedName>
</protein>
<dbReference type="PANTHER" id="PTHR43364:SF7">
    <property type="entry name" value="NADP-DEPENDENT OXIDOREDUCTASE DOMAIN-CONTAINING PROTEIN-RELATED"/>
    <property type="match status" value="1"/>
</dbReference>
<evidence type="ECO:0000313" key="4">
    <source>
        <dbReference type="EMBL" id="TFK26840.1"/>
    </source>
</evidence>
<dbReference type="SUPFAM" id="SSF51430">
    <property type="entry name" value="NAD(P)-linked oxidoreductase"/>
    <property type="match status" value="1"/>
</dbReference>
<sequence length="383" mass="42535">MAFFTPAPAQKTALGRYRQLAPAAAVHVSPLQLGGLTIGDKWQKFGMGETTKESSFKLLDAYFDKGGNFLDTANFYQEGTSQAFIGEWAESRGIRDQLFIATKYSVNFKQNDNTIAQQVMYGGNGMKSMRLSVKDSLKNLRTDYIDLFYVHVWTWDTSIEELMHGLHNLVTQGKVLYLGVTDTPAWVVSKANQYARCNGLTQFSVYQGEWSILQRALEREIIPMARSEGMAIAPWGVMAAGKLRTDAEEEARLKSGENGRTVFSPEWKRNEAERAASLALEKVANEVGAKSITSVAIAYVLHKAPFVFPIIGARKIEHLEQNIEALELSLTEKQIQFLESANAFELGFPHHISGSGDTLSPWLALAGVTDKVQNHPPIQPSKE</sequence>
<evidence type="ECO:0000256" key="2">
    <source>
        <dbReference type="ARBA" id="ARBA00038157"/>
    </source>
</evidence>
<evidence type="ECO:0000256" key="1">
    <source>
        <dbReference type="ARBA" id="ARBA00022857"/>
    </source>
</evidence>
<name>A0A5C3L277_COPMA</name>
<dbReference type="PANTHER" id="PTHR43364">
    <property type="entry name" value="NADH-SPECIFIC METHYLGLYOXAL REDUCTASE-RELATED"/>
    <property type="match status" value="1"/>
</dbReference>